<feature type="domain" description="Disease resistance N-terminal" evidence="7">
    <location>
        <begin position="9"/>
        <end position="88"/>
    </location>
</feature>
<evidence type="ECO:0000256" key="2">
    <source>
        <dbReference type="ARBA" id="ARBA00022614"/>
    </source>
</evidence>
<dbReference type="Proteomes" id="UP001497457">
    <property type="component" value="Chromosome 3rd"/>
</dbReference>
<dbReference type="PANTHER" id="PTHR23155">
    <property type="entry name" value="DISEASE RESISTANCE PROTEIN RP"/>
    <property type="match status" value="1"/>
</dbReference>
<dbReference type="InterPro" id="IPR044974">
    <property type="entry name" value="Disease_R_plants"/>
</dbReference>
<dbReference type="AlphaFoldDB" id="A0ABC9CFL3"/>
<gene>
    <name evidence="10" type="ORF">URODEC1_LOCUS75036</name>
</gene>
<comment type="similarity">
    <text evidence="1">Belongs to the disease resistance NB-LRR family.</text>
</comment>
<dbReference type="PANTHER" id="PTHR23155:SF1091">
    <property type="entry name" value="EXPRESSED PROTEIN"/>
    <property type="match status" value="1"/>
</dbReference>
<evidence type="ECO:0000313" key="10">
    <source>
        <dbReference type="EMBL" id="CAL5019896.1"/>
    </source>
</evidence>
<keyword evidence="11" id="KW-1185">Reference proteome</keyword>
<feature type="domain" description="Disease resistance R13L4/SHOC-2-like LRR" evidence="9">
    <location>
        <begin position="506"/>
        <end position="721"/>
    </location>
</feature>
<dbReference type="Gene3D" id="1.20.5.4130">
    <property type="match status" value="1"/>
</dbReference>
<name>A0ABC9CFL3_9POAL</name>
<proteinExistence type="inferred from homology"/>
<accession>A0ABC9CFL3</accession>
<keyword evidence="6" id="KW-0175">Coiled coil</keyword>
<feature type="domain" description="Disease resistance protein winged helix" evidence="8">
    <location>
        <begin position="276"/>
        <end position="334"/>
    </location>
</feature>
<dbReference type="InterPro" id="IPR038005">
    <property type="entry name" value="RX-like_CC"/>
</dbReference>
<evidence type="ECO:0000256" key="6">
    <source>
        <dbReference type="ARBA" id="ARBA00023054"/>
    </source>
</evidence>
<keyword evidence="5" id="KW-0611">Plant defense</keyword>
<protein>
    <recommendedName>
        <fullName evidence="12">Rx N-terminal domain-containing protein</fullName>
    </recommendedName>
</protein>
<dbReference type="Gene3D" id="3.80.10.10">
    <property type="entry name" value="Ribonuclease Inhibitor"/>
    <property type="match status" value="1"/>
</dbReference>
<evidence type="ECO:0000256" key="1">
    <source>
        <dbReference type="ARBA" id="ARBA00008894"/>
    </source>
</evidence>
<sequence length="744" mass="82608">MADTTHGAIDRLLGVLATAIGDEAQLLGGLPGNMQFIKDVMDSMNGFLMHLTKTEKEHDDQIRAWMKQVREIACVAEDCVERYVRDIAPHGGGGGGGILATVGTVAYFLCHPTKYMHRRRLAKQILELKVRVNDVGERRDRYGVEQSIGHLPDHIRSGAATVVRDTWKKCSSSSPHGTTAAAAFRCIKMLLCALYVYPYKTIDDSLELRKLKGKLDVYSYNFLLSFGLELPKLKRKLGEGGGGAEEIERQVMVFCYSLLSTNQKSCLHYLTCFLDETAISRTSLVRRWVAEGLVRKERGTASLEEAGERHFNELLFRGFIRPARVGDSGTVKSCGPLDGPIREFITSISTTENFVDELPVHLDRQLQIRRIDDGAVPNPMDELVNFLRELPAMYRLNVLDLGGCKGLKLGHVEAICTVAWLKYLCLRNTDVTRLPPRHMVKLKLLETLDIRETPRLRTSDVKKMYLHSLKHLLAGQLTLTGGAGEDDAPTAASTSTSTSRDVSLVTVKLPARIGEMRSMETLSHVQVSDTTDLGGVAKLRRLKKLGVVIRHANDRAAQAQAQQLRSVMPSLLLDHEATSSLLMLENLHINGRTTGSGLPSWVEKAGKLANISLRDTEMNAGETLRRLANVQSLRCLKLSRRSFSFVERALIFGHDDVRFGALRFLVIDGDTITNVAFDTADAAPKLEKIVWSISMVHAGERRIISGIDHLKNLTEIELRGNFDHNKLLQAIGQTTQSGFLADTR</sequence>
<organism evidence="10 11">
    <name type="scientific">Urochloa decumbens</name>
    <dbReference type="NCBI Taxonomy" id="240449"/>
    <lineage>
        <taxon>Eukaryota</taxon>
        <taxon>Viridiplantae</taxon>
        <taxon>Streptophyta</taxon>
        <taxon>Embryophyta</taxon>
        <taxon>Tracheophyta</taxon>
        <taxon>Spermatophyta</taxon>
        <taxon>Magnoliopsida</taxon>
        <taxon>Liliopsida</taxon>
        <taxon>Poales</taxon>
        <taxon>Poaceae</taxon>
        <taxon>PACMAD clade</taxon>
        <taxon>Panicoideae</taxon>
        <taxon>Panicodae</taxon>
        <taxon>Paniceae</taxon>
        <taxon>Melinidinae</taxon>
        <taxon>Urochloa</taxon>
    </lineage>
</organism>
<keyword evidence="3" id="KW-0677">Repeat</keyword>
<dbReference type="InterPro" id="IPR058922">
    <property type="entry name" value="WHD_DRP"/>
</dbReference>
<evidence type="ECO:0000259" key="9">
    <source>
        <dbReference type="Pfam" id="PF23598"/>
    </source>
</evidence>
<evidence type="ECO:0008006" key="12">
    <source>
        <dbReference type="Google" id="ProtNLM"/>
    </source>
</evidence>
<dbReference type="CDD" id="cd14798">
    <property type="entry name" value="RX-CC_like"/>
    <property type="match status" value="1"/>
</dbReference>
<dbReference type="InterPro" id="IPR032675">
    <property type="entry name" value="LRR_dom_sf"/>
</dbReference>
<evidence type="ECO:0000313" key="11">
    <source>
        <dbReference type="Proteomes" id="UP001497457"/>
    </source>
</evidence>
<keyword evidence="2" id="KW-0433">Leucine-rich repeat</keyword>
<dbReference type="InterPro" id="IPR055414">
    <property type="entry name" value="LRR_R13L4/SHOC2-like"/>
</dbReference>
<dbReference type="GO" id="GO:0000166">
    <property type="term" value="F:nucleotide binding"/>
    <property type="evidence" value="ECO:0007669"/>
    <property type="project" value="UniProtKB-KW"/>
</dbReference>
<dbReference type="Pfam" id="PF23559">
    <property type="entry name" value="WHD_DRP"/>
    <property type="match status" value="1"/>
</dbReference>
<dbReference type="SUPFAM" id="SSF52058">
    <property type="entry name" value="L domain-like"/>
    <property type="match status" value="1"/>
</dbReference>
<evidence type="ECO:0000256" key="4">
    <source>
        <dbReference type="ARBA" id="ARBA00022741"/>
    </source>
</evidence>
<evidence type="ECO:0000256" key="3">
    <source>
        <dbReference type="ARBA" id="ARBA00022737"/>
    </source>
</evidence>
<evidence type="ECO:0000259" key="7">
    <source>
        <dbReference type="Pfam" id="PF18052"/>
    </source>
</evidence>
<reference evidence="10" key="1">
    <citation type="submission" date="2024-10" db="EMBL/GenBank/DDBJ databases">
        <authorList>
            <person name="Ryan C."/>
        </authorList>
    </citation>
    <scope>NUCLEOTIDE SEQUENCE [LARGE SCALE GENOMIC DNA]</scope>
</reference>
<evidence type="ECO:0000259" key="8">
    <source>
        <dbReference type="Pfam" id="PF23559"/>
    </source>
</evidence>
<evidence type="ECO:0000256" key="5">
    <source>
        <dbReference type="ARBA" id="ARBA00022821"/>
    </source>
</evidence>
<dbReference type="InterPro" id="IPR041118">
    <property type="entry name" value="Rx_N"/>
</dbReference>
<feature type="domain" description="Disease resistance R13L4/SHOC-2-like LRR" evidence="9">
    <location>
        <begin position="390"/>
        <end position="475"/>
    </location>
</feature>
<dbReference type="Pfam" id="PF23598">
    <property type="entry name" value="LRR_14"/>
    <property type="match status" value="2"/>
</dbReference>
<dbReference type="Pfam" id="PF18052">
    <property type="entry name" value="Rx_N"/>
    <property type="match status" value="1"/>
</dbReference>
<dbReference type="EMBL" id="OZ075113">
    <property type="protein sequence ID" value="CAL5019896.1"/>
    <property type="molecule type" value="Genomic_DNA"/>
</dbReference>
<keyword evidence="4" id="KW-0547">Nucleotide-binding</keyword>
<dbReference type="GO" id="GO:0006952">
    <property type="term" value="P:defense response"/>
    <property type="evidence" value="ECO:0007669"/>
    <property type="project" value="UniProtKB-KW"/>
</dbReference>